<gene>
    <name evidence="2" type="ORF">HMPREF0409_00078</name>
</gene>
<feature type="coiled-coil region" evidence="1">
    <location>
        <begin position="282"/>
        <end position="309"/>
    </location>
</feature>
<organism evidence="2 3">
    <name type="scientific">Fusobacterium animalis 4_8</name>
    <dbReference type="NCBI Taxonomy" id="469607"/>
    <lineage>
        <taxon>Bacteria</taxon>
        <taxon>Fusobacteriati</taxon>
        <taxon>Fusobacteriota</taxon>
        <taxon>Fusobacteriia</taxon>
        <taxon>Fusobacteriales</taxon>
        <taxon>Fusobacteriaceae</taxon>
        <taxon>Fusobacterium</taxon>
    </lineage>
</organism>
<evidence type="ECO:0000256" key="1">
    <source>
        <dbReference type="SAM" id="Coils"/>
    </source>
</evidence>
<evidence type="ECO:0008006" key="4">
    <source>
        <dbReference type="Google" id="ProtNLM"/>
    </source>
</evidence>
<dbReference type="PATRIC" id="fig|469607.3.peg.1657"/>
<reference evidence="2 3" key="1">
    <citation type="submission" date="2012-07" db="EMBL/GenBank/DDBJ databases">
        <title>The Genome Sequence of Fusobacterium sp. 4_8.</title>
        <authorList>
            <consortium name="The Broad Institute Genome Sequencing Platform"/>
            <person name="Earl A."/>
            <person name="Ward D."/>
            <person name="Feldgarden M."/>
            <person name="Gevers D."/>
            <person name="Sibley C.D."/>
            <person name="White A.P."/>
            <person name="Crowley S."/>
            <person name="Surette M."/>
            <person name="Strauss J.C."/>
            <person name="Ambrose C.E."/>
            <person name="Allen-Vercoe E."/>
            <person name="Walker B."/>
            <person name="Young S.K."/>
            <person name="Zeng Q."/>
            <person name="Gargeya S."/>
            <person name="Fitzgerald M."/>
            <person name="Haas B."/>
            <person name="Abouelleil A."/>
            <person name="Alvarado L."/>
            <person name="Arachchi H.M."/>
            <person name="Berlin A.M."/>
            <person name="Chapman S.B."/>
            <person name="Goldberg J."/>
            <person name="Griggs A."/>
            <person name="Gujja S."/>
            <person name="Hansen M."/>
            <person name="Howarth C."/>
            <person name="Imamovic A."/>
            <person name="Larimer J."/>
            <person name="McCowen C."/>
            <person name="Montmayeur A."/>
            <person name="Murphy C."/>
            <person name="Neiman D."/>
            <person name="Pearson M."/>
            <person name="Priest M."/>
            <person name="Roberts A."/>
            <person name="Saif S."/>
            <person name="Shea T."/>
            <person name="Sisk P."/>
            <person name="Sykes S."/>
            <person name="Wortman J."/>
            <person name="Nusbaum C."/>
            <person name="Birren B."/>
        </authorList>
    </citation>
    <scope>NUCLEOTIDE SEQUENCE [LARGE SCALE GENOMIC DNA]</scope>
    <source>
        <strain evidence="2 3">4_8</strain>
    </source>
</reference>
<evidence type="ECO:0000313" key="2">
    <source>
        <dbReference type="EMBL" id="AGM24097.1"/>
    </source>
</evidence>
<accession>R9RDV0</accession>
<evidence type="ECO:0000313" key="3">
    <source>
        <dbReference type="Proteomes" id="UP000014361"/>
    </source>
</evidence>
<sequence>MGNKNNPKKPFKTYNQQLKILRNRNLTISDGSRAISVLKRDNYYNIINGYKDIFLELSGQNEKYYDNTTFEHINALSIFDKKIRHLFLYYILTFENLIKSKIAYYHTEAYNEIFNYLDVNNFAGKADDITKLISSISKEIEKHTKLKKPNAFSHYIEEHGELPLWVLFQKSTFGTASYFFTSLQNDIKDKICKELNHEHSKRYKLQNCTIINSLFLENTIHFINSYRNICAHNERFYNCAFQKKGFKVDYSSYTKIEFRGTVFDLLIILKLFLLKGEFETLKKDFKKLLNKLETELSDNKEALKKIKISSLKLPIDWESILNIIWE</sequence>
<proteinExistence type="predicted"/>
<dbReference type="AlphaFoldDB" id="R9RDV0"/>
<dbReference type="Pfam" id="PF07751">
    <property type="entry name" value="Abi_2"/>
    <property type="match status" value="1"/>
</dbReference>
<protein>
    <recommendedName>
        <fullName evidence="4">Abi family protein</fullName>
    </recommendedName>
</protein>
<dbReference type="RefSeq" id="WP_008795190.1">
    <property type="nucleotide sequence ID" value="NC_021281.1"/>
</dbReference>
<dbReference type="HOGENOM" id="CLU_044962_0_2_0"/>
<dbReference type="Proteomes" id="UP000014361">
    <property type="component" value="Chromosome"/>
</dbReference>
<name>R9RDV0_9FUSO</name>
<keyword evidence="1" id="KW-0175">Coiled coil</keyword>
<dbReference type="EMBL" id="CP003723">
    <property type="protein sequence ID" value="AGM24097.1"/>
    <property type="molecule type" value="Genomic_DNA"/>
</dbReference>
<dbReference type="KEGG" id="fus:HMPREF0409_00078"/>
<dbReference type="InterPro" id="IPR011664">
    <property type="entry name" value="Abi_system_AbiD/AbiF-like"/>
</dbReference>